<feature type="region of interest" description="Disordered" evidence="1">
    <location>
        <begin position="230"/>
        <end position="257"/>
    </location>
</feature>
<organism evidence="2 3">
    <name type="scientific">Choiromyces venosus 120613-1</name>
    <dbReference type="NCBI Taxonomy" id="1336337"/>
    <lineage>
        <taxon>Eukaryota</taxon>
        <taxon>Fungi</taxon>
        <taxon>Dikarya</taxon>
        <taxon>Ascomycota</taxon>
        <taxon>Pezizomycotina</taxon>
        <taxon>Pezizomycetes</taxon>
        <taxon>Pezizales</taxon>
        <taxon>Tuberaceae</taxon>
        <taxon>Choiromyces</taxon>
    </lineage>
</organism>
<keyword evidence="3" id="KW-1185">Reference proteome</keyword>
<name>A0A3N4JG72_9PEZI</name>
<feature type="region of interest" description="Disordered" evidence="1">
    <location>
        <begin position="277"/>
        <end position="305"/>
    </location>
</feature>
<evidence type="ECO:0000256" key="1">
    <source>
        <dbReference type="SAM" id="MobiDB-lite"/>
    </source>
</evidence>
<evidence type="ECO:0000313" key="3">
    <source>
        <dbReference type="Proteomes" id="UP000276215"/>
    </source>
</evidence>
<dbReference type="EMBL" id="ML120419">
    <property type="protein sequence ID" value="RPA95968.1"/>
    <property type="molecule type" value="Genomic_DNA"/>
</dbReference>
<accession>A0A3N4JG72</accession>
<reference evidence="2 3" key="1">
    <citation type="journal article" date="2018" name="Nat. Ecol. Evol.">
        <title>Pezizomycetes genomes reveal the molecular basis of ectomycorrhizal truffle lifestyle.</title>
        <authorList>
            <person name="Murat C."/>
            <person name="Payen T."/>
            <person name="Noel B."/>
            <person name="Kuo A."/>
            <person name="Morin E."/>
            <person name="Chen J."/>
            <person name="Kohler A."/>
            <person name="Krizsan K."/>
            <person name="Balestrini R."/>
            <person name="Da Silva C."/>
            <person name="Montanini B."/>
            <person name="Hainaut M."/>
            <person name="Levati E."/>
            <person name="Barry K.W."/>
            <person name="Belfiori B."/>
            <person name="Cichocki N."/>
            <person name="Clum A."/>
            <person name="Dockter R.B."/>
            <person name="Fauchery L."/>
            <person name="Guy J."/>
            <person name="Iotti M."/>
            <person name="Le Tacon F."/>
            <person name="Lindquist E.A."/>
            <person name="Lipzen A."/>
            <person name="Malagnac F."/>
            <person name="Mello A."/>
            <person name="Molinier V."/>
            <person name="Miyauchi S."/>
            <person name="Poulain J."/>
            <person name="Riccioni C."/>
            <person name="Rubini A."/>
            <person name="Sitrit Y."/>
            <person name="Splivallo R."/>
            <person name="Traeger S."/>
            <person name="Wang M."/>
            <person name="Zifcakova L."/>
            <person name="Wipf D."/>
            <person name="Zambonelli A."/>
            <person name="Paolocci F."/>
            <person name="Nowrousian M."/>
            <person name="Ottonello S."/>
            <person name="Baldrian P."/>
            <person name="Spatafora J.W."/>
            <person name="Henrissat B."/>
            <person name="Nagy L.G."/>
            <person name="Aury J.M."/>
            <person name="Wincker P."/>
            <person name="Grigoriev I.V."/>
            <person name="Bonfante P."/>
            <person name="Martin F.M."/>
        </authorList>
    </citation>
    <scope>NUCLEOTIDE SEQUENCE [LARGE SCALE GENOMIC DNA]</scope>
    <source>
        <strain evidence="2 3">120613-1</strain>
    </source>
</reference>
<feature type="compositionally biased region" description="Acidic residues" evidence="1">
    <location>
        <begin position="233"/>
        <end position="255"/>
    </location>
</feature>
<evidence type="ECO:0008006" key="4">
    <source>
        <dbReference type="Google" id="ProtNLM"/>
    </source>
</evidence>
<gene>
    <name evidence="2" type="ORF">L873DRAFT_1791891</name>
</gene>
<dbReference type="OrthoDB" id="10487895at2759"/>
<dbReference type="Proteomes" id="UP000276215">
    <property type="component" value="Unassembled WGS sequence"/>
</dbReference>
<feature type="compositionally biased region" description="Basic and acidic residues" evidence="1">
    <location>
        <begin position="277"/>
        <end position="289"/>
    </location>
</feature>
<evidence type="ECO:0000313" key="2">
    <source>
        <dbReference type="EMBL" id="RPA95968.1"/>
    </source>
</evidence>
<feature type="region of interest" description="Disordered" evidence="1">
    <location>
        <begin position="26"/>
        <end position="61"/>
    </location>
</feature>
<sequence length="305" mass="34241">MPKLAGTGEVLGGGCMKEVLSGVGVGESVDQEEMVDRDDTGSEESISENEGDGRHPNPTAMRRLKGRILPPVPLCPGQIYFSSRFHVKLKMSQQERLGAHHVGTKNKCRKSRPWVIIKVFGDGRALAMCSTTREKKTWIGVTKETAQSFVPVSPTESMFGRPVVHLADDERQVFTGFSLFFLEIQQKVKVEFLGDYIGSLTEEGLRTLRDQRKRWERNDVAYLSGCHEKDENYQDYDEGGEEEMEEEGVENESENVAEGWTFVSRRKRSSISLSINRGRDATGCRDRVNRSGQPSRGRGGIHQKN</sequence>
<proteinExistence type="predicted"/>
<feature type="compositionally biased region" description="Acidic residues" evidence="1">
    <location>
        <begin position="29"/>
        <end position="50"/>
    </location>
</feature>
<protein>
    <recommendedName>
        <fullName evidence="4">PH domain-containing protein</fullName>
    </recommendedName>
</protein>
<dbReference type="AlphaFoldDB" id="A0A3N4JG72"/>